<keyword evidence="3" id="KW-0645">Protease</keyword>
<feature type="transmembrane region" description="Helical" evidence="1">
    <location>
        <begin position="202"/>
        <end position="221"/>
    </location>
</feature>
<dbReference type="GO" id="GO:0080120">
    <property type="term" value="P:CAAX-box protein maturation"/>
    <property type="evidence" value="ECO:0007669"/>
    <property type="project" value="UniProtKB-ARBA"/>
</dbReference>
<accession>A0A5B9PAX8</accession>
<name>A0A5B9PAX8_9BACT</name>
<evidence type="ECO:0000313" key="3">
    <source>
        <dbReference type="EMBL" id="QEG23444.1"/>
    </source>
</evidence>
<evidence type="ECO:0000313" key="4">
    <source>
        <dbReference type="Proteomes" id="UP000322214"/>
    </source>
</evidence>
<dbReference type="STRING" id="980251.GCA_001642875_02731"/>
<dbReference type="GO" id="GO:0006508">
    <property type="term" value="P:proteolysis"/>
    <property type="evidence" value="ECO:0007669"/>
    <property type="project" value="UniProtKB-KW"/>
</dbReference>
<dbReference type="OrthoDB" id="265207at2"/>
<keyword evidence="3" id="KW-0378">Hydrolase</keyword>
<feature type="transmembrane region" description="Helical" evidence="1">
    <location>
        <begin position="137"/>
        <end position="158"/>
    </location>
</feature>
<feature type="transmembrane region" description="Helical" evidence="1">
    <location>
        <begin position="52"/>
        <end position="70"/>
    </location>
</feature>
<evidence type="ECO:0000256" key="1">
    <source>
        <dbReference type="SAM" id="Phobius"/>
    </source>
</evidence>
<dbReference type="AlphaFoldDB" id="A0A5B9PAX8"/>
<feature type="domain" description="CAAX prenyl protease 2/Lysostaphin resistance protein A-like" evidence="2">
    <location>
        <begin position="139"/>
        <end position="239"/>
    </location>
</feature>
<dbReference type="Proteomes" id="UP000322214">
    <property type="component" value="Chromosome"/>
</dbReference>
<dbReference type="KEGG" id="mff:MFFC18_33430"/>
<evidence type="ECO:0000259" key="2">
    <source>
        <dbReference type="Pfam" id="PF02517"/>
    </source>
</evidence>
<feature type="transmembrane region" description="Helical" evidence="1">
    <location>
        <begin position="228"/>
        <end position="249"/>
    </location>
</feature>
<reference evidence="3 4" key="1">
    <citation type="submission" date="2019-08" db="EMBL/GenBank/DDBJ databases">
        <title>Deep-cultivation of Planctomycetes and their phenomic and genomic characterization uncovers novel biology.</title>
        <authorList>
            <person name="Wiegand S."/>
            <person name="Jogler M."/>
            <person name="Boedeker C."/>
            <person name="Pinto D."/>
            <person name="Vollmers J."/>
            <person name="Rivas-Marin E."/>
            <person name="Kohn T."/>
            <person name="Peeters S.H."/>
            <person name="Heuer A."/>
            <person name="Rast P."/>
            <person name="Oberbeckmann S."/>
            <person name="Bunk B."/>
            <person name="Jeske O."/>
            <person name="Meyerdierks A."/>
            <person name="Storesund J.E."/>
            <person name="Kallscheuer N."/>
            <person name="Luecker S."/>
            <person name="Lage O.M."/>
            <person name="Pohl T."/>
            <person name="Merkel B.J."/>
            <person name="Hornburger P."/>
            <person name="Mueller R.-W."/>
            <person name="Bruemmer F."/>
            <person name="Labrenz M."/>
            <person name="Spormann A.M."/>
            <person name="Op den Camp H."/>
            <person name="Overmann J."/>
            <person name="Amann R."/>
            <person name="Jetten M.S.M."/>
            <person name="Mascher T."/>
            <person name="Medema M.H."/>
            <person name="Devos D.P."/>
            <person name="Kaster A.-K."/>
            <person name="Ovreas L."/>
            <person name="Rohde M."/>
            <person name="Galperin M.Y."/>
            <person name="Jogler C."/>
        </authorList>
    </citation>
    <scope>NUCLEOTIDE SEQUENCE [LARGE SCALE GENOMIC DNA]</scope>
    <source>
        <strain evidence="3 4">FC18</strain>
    </source>
</reference>
<sequence length="254" mass="28733">MNKTVKSERTTLNLIAVLFAIALPTLVTLIYFKWLSDYDPSVQQSAYGIGKFVQFALPVVWVGIFFRYRFGKRKQQRTDPESEPKSSIPAWLWSVGFGASVCIVMVVALWVLSGTELLAGLTDRVQEKVSDLGIDSVWKYALLGLFYALVHSFLEEYYWRWFVFDLLKRFVNVPAANAISSLGFMAHHVVLLSDFFGWTSPMTWLCSAGVAIGGAYWAWLYQKTGTLMWSWVSHMVVDAGIFAVGYFLVAKLFG</sequence>
<proteinExistence type="predicted"/>
<keyword evidence="1" id="KW-1133">Transmembrane helix</keyword>
<organism evidence="3 4">
    <name type="scientific">Mariniblastus fucicola</name>
    <dbReference type="NCBI Taxonomy" id="980251"/>
    <lineage>
        <taxon>Bacteria</taxon>
        <taxon>Pseudomonadati</taxon>
        <taxon>Planctomycetota</taxon>
        <taxon>Planctomycetia</taxon>
        <taxon>Pirellulales</taxon>
        <taxon>Pirellulaceae</taxon>
        <taxon>Mariniblastus</taxon>
    </lineage>
</organism>
<dbReference type="EMBL" id="CP042912">
    <property type="protein sequence ID" value="QEG23444.1"/>
    <property type="molecule type" value="Genomic_DNA"/>
</dbReference>
<feature type="transmembrane region" description="Helical" evidence="1">
    <location>
        <begin position="12"/>
        <end position="32"/>
    </location>
</feature>
<dbReference type="GO" id="GO:0004175">
    <property type="term" value="F:endopeptidase activity"/>
    <property type="evidence" value="ECO:0007669"/>
    <property type="project" value="UniProtKB-ARBA"/>
</dbReference>
<feature type="transmembrane region" description="Helical" evidence="1">
    <location>
        <begin position="91"/>
        <end position="112"/>
    </location>
</feature>
<keyword evidence="1" id="KW-0812">Transmembrane</keyword>
<keyword evidence="1" id="KW-0472">Membrane</keyword>
<dbReference type="InterPro" id="IPR003675">
    <property type="entry name" value="Rce1/LyrA-like_dom"/>
</dbReference>
<keyword evidence="4" id="KW-1185">Reference proteome</keyword>
<dbReference type="RefSeq" id="WP_075082070.1">
    <property type="nucleotide sequence ID" value="NZ_CP042912.1"/>
</dbReference>
<protein>
    <submittedName>
        <fullName evidence="3">CAAX amino terminal protease self-immunity</fullName>
    </submittedName>
</protein>
<gene>
    <name evidence="3" type="ORF">MFFC18_33430</name>
</gene>
<feature type="transmembrane region" description="Helical" evidence="1">
    <location>
        <begin position="170"/>
        <end position="190"/>
    </location>
</feature>
<dbReference type="Pfam" id="PF02517">
    <property type="entry name" value="Rce1-like"/>
    <property type="match status" value="1"/>
</dbReference>